<keyword evidence="7 8" id="KW-0472">Membrane</keyword>
<dbReference type="GO" id="GO:0046872">
    <property type="term" value="F:metal ion binding"/>
    <property type="evidence" value="ECO:0007669"/>
    <property type="project" value="UniProtKB-KW"/>
</dbReference>
<dbReference type="Gene3D" id="2.70.150.10">
    <property type="entry name" value="Calcium-transporting ATPase, cytoplasmic transduction domain A"/>
    <property type="match status" value="1"/>
</dbReference>
<dbReference type="NCBIfam" id="TIGR01525">
    <property type="entry name" value="ATPase-IB_hvy"/>
    <property type="match status" value="1"/>
</dbReference>
<dbReference type="InterPro" id="IPR051014">
    <property type="entry name" value="Cation_Transport_ATPase_IB"/>
</dbReference>
<evidence type="ECO:0000259" key="10">
    <source>
        <dbReference type="PROSITE" id="PS50846"/>
    </source>
</evidence>
<dbReference type="SUPFAM" id="SSF81665">
    <property type="entry name" value="Calcium ATPase, transmembrane domain M"/>
    <property type="match status" value="1"/>
</dbReference>
<evidence type="ECO:0000256" key="7">
    <source>
        <dbReference type="ARBA" id="ARBA00023136"/>
    </source>
</evidence>
<dbReference type="InterPro" id="IPR023214">
    <property type="entry name" value="HAD_sf"/>
</dbReference>
<dbReference type="GO" id="GO:0016020">
    <property type="term" value="C:membrane"/>
    <property type="evidence" value="ECO:0007669"/>
    <property type="project" value="UniProtKB-SubCell"/>
</dbReference>
<protein>
    <submittedName>
        <fullName evidence="11">Cadmium/zinc-transporting ATPase HMA2</fullName>
    </submittedName>
</protein>
<dbReference type="NCBIfam" id="TIGR01494">
    <property type="entry name" value="ATPase_P-type"/>
    <property type="match status" value="2"/>
</dbReference>
<evidence type="ECO:0000256" key="2">
    <source>
        <dbReference type="ARBA" id="ARBA00006024"/>
    </source>
</evidence>
<dbReference type="InterPro" id="IPR036412">
    <property type="entry name" value="HAD-like_sf"/>
</dbReference>
<feature type="domain" description="HMA" evidence="10">
    <location>
        <begin position="76"/>
        <end position="143"/>
    </location>
</feature>
<feature type="compositionally biased region" description="Basic and acidic residues" evidence="9">
    <location>
        <begin position="1044"/>
        <end position="1059"/>
    </location>
</feature>
<evidence type="ECO:0000313" key="12">
    <source>
        <dbReference type="Proteomes" id="UP000186817"/>
    </source>
</evidence>
<dbReference type="SUPFAM" id="SSF81653">
    <property type="entry name" value="Calcium ATPase, transduction domain A"/>
    <property type="match status" value="1"/>
</dbReference>
<dbReference type="InterPro" id="IPR008250">
    <property type="entry name" value="ATPase_P-typ_transduc_dom_A_sf"/>
</dbReference>
<comment type="caution">
    <text evidence="11">The sequence shown here is derived from an EMBL/GenBank/DDBJ whole genome shotgun (WGS) entry which is preliminary data.</text>
</comment>
<dbReference type="Gene3D" id="3.30.70.100">
    <property type="match status" value="1"/>
</dbReference>
<dbReference type="EMBL" id="LSRX01000131">
    <property type="protein sequence ID" value="OLQ07834.1"/>
    <property type="molecule type" value="Genomic_DNA"/>
</dbReference>
<feature type="transmembrane region" description="Helical" evidence="8">
    <location>
        <begin position="389"/>
        <end position="408"/>
    </location>
</feature>
<dbReference type="InterPro" id="IPR036163">
    <property type="entry name" value="HMA_dom_sf"/>
</dbReference>
<feature type="region of interest" description="Disordered" evidence="9">
    <location>
        <begin position="1012"/>
        <end position="1113"/>
    </location>
</feature>
<feature type="transmembrane region" description="Helical" evidence="8">
    <location>
        <begin position="219"/>
        <end position="236"/>
    </location>
</feature>
<keyword evidence="8" id="KW-0479">Metal-binding</keyword>
<comment type="similarity">
    <text evidence="2 8">Belongs to the cation transport ATPase (P-type) (TC 3.A.3) family. Type IB subfamily.</text>
</comment>
<dbReference type="Gene3D" id="3.40.1110.10">
    <property type="entry name" value="Calcium-transporting ATPase, cytoplasmic domain N"/>
    <property type="match status" value="1"/>
</dbReference>
<dbReference type="InterPro" id="IPR059000">
    <property type="entry name" value="ATPase_P-type_domA"/>
</dbReference>
<dbReference type="InterPro" id="IPR027256">
    <property type="entry name" value="P-typ_ATPase_IB"/>
</dbReference>
<dbReference type="OrthoDB" id="436087at2759"/>
<evidence type="ECO:0000256" key="1">
    <source>
        <dbReference type="ARBA" id="ARBA00004141"/>
    </source>
</evidence>
<dbReference type="InterPro" id="IPR023298">
    <property type="entry name" value="ATPase_P-typ_TM_dom_sf"/>
</dbReference>
<reference evidence="11 12" key="1">
    <citation type="submission" date="2016-02" db="EMBL/GenBank/DDBJ databases">
        <title>Genome analysis of coral dinoflagellate symbionts highlights evolutionary adaptations to a symbiotic lifestyle.</title>
        <authorList>
            <person name="Aranda M."/>
            <person name="Li Y."/>
            <person name="Liew Y.J."/>
            <person name="Baumgarten S."/>
            <person name="Simakov O."/>
            <person name="Wilson M."/>
            <person name="Piel J."/>
            <person name="Ashoor H."/>
            <person name="Bougouffa S."/>
            <person name="Bajic V.B."/>
            <person name="Ryu T."/>
            <person name="Ravasi T."/>
            <person name="Bayer T."/>
            <person name="Micklem G."/>
            <person name="Kim H."/>
            <person name="Bhak J."/>
            <person name="Lajeunesse T.C."/>
            <person name="Voolstra C.R."/>
        </authorList>
    </citation>
    <scope>NUCLEOTIDE SEQUENCE [LARGE SCALE GENOMIC DNA]</scope>
    <source>
        <strain evidence="11 12">CCMP2467</strain>
    </source>
</reference>
<evidence type="ECO:0000256" key="8">
    <source>
        <dbReference type="RuleBase" id="RU362081"/>
    </source>
</evidence>
<feature type="transmembrane region" description="Helical" evidence="8">
    <location>
        <begin position="170"/>
        <end position="188"/>
    </location>
</feature>
<dbReference type="Proteomes" id="UP000186817">
    <property type="component" value="Unassembled WGS sequence"/>
</dbReference>
<sequence length="1113" mass="119269">MDFPESPGKPQDAAADNIDMPDLDMPPTPHNCAEGCLGCRPARTRRGKKSFMELSVTADDDGAPVTVGVCTEHTVVRSRFSIRNICCDSEVRLIERIISPLLGVQTVSVNSFQKLCIVEHCSPCCTTPETILNKLNSAGLGAAVLGQGGDEVNPEQLRCHAWCRRHGRSFVVLGAAMCMLASAVTAGMELSSTFQVLAVLIGLPCILWESVIALQQFQIDVTLLVSVAVFAAAWHGEVFDASLVVFLFNLAKIIEAAAIRRVATALRAVMQLQTVRSVQGADGNQKQISDLQIGDVISLRPGEQCPADGMVSAGLASCSEAAMTGEATPLEKSKGGSISAGTLVLNGCIEVELTKPSSESRMSEIEGRVQEAQAKRTERQMLISRFAQIWTPVVLVVALLTSMLPAFMGGDFAEWRHRAVVLLLIACPCAVVIGAPLATTCAIAAAASNGVLIKRPEIVERLPAVTTVGLDKTGPPPKGEMTVLHVQGMSGSMWDETQALKLAAALEMKSAHPIAAAIVSRALGCVGTANSTDLAVAKKIRNLPGVGIQGHLTVGTGSAAKVHKVLLGNRRALDLANADADSQKEFECFQEMHRNDTTVALIIDGKLQFGLALNDTLRPEARRLIDELKDLRLRPYMLTGDSEFAAKHISAYAGLDAGHCLFSLAPEQKMEWVESENKAGRKTLMLGDGVNDATALAVATVGVAIGETGAALSAQSAAVVLLTDRLHKLSQCIIMCRYAVRIERLSIAVPCLVKLLQGVPPPRGELDLWMAVVADLGTLLLVLVLGVSILSRRFWVDEDITGSLAGSPNLAKWQGYEGQLFGWRRRCGQKAMPVQKPQLKSLNSSLSAPSIGKNESMNMRSTTGSLPTIPSVALYATPSYSSLYSDPEDLEPGPGTYEIPHTFGRQQLSHRFSEPPPPLIAKHGKAWSKTMITKDHLMAMMARDSPAPGTYMPRLAKSDARVRFGTGQRAELCDTHFRAPGPVYEVRGSPDNPPHHIRFTKANRFALDDRSLADSLGSTGPGQYEVKGCIDQTRQATPPRASHRAYDKVRFPGSEKEGQGRSSPGPGPPLLSRSGKTVSFSRAERLPGERGDRAPGPGAYESHGFPYNEDAAE</sequence>
<keyword evidence="6 8" id="KW-1133">Transmembrane helix</keyword>
<accession>A0A1Q9EK57</accession>
<feature type="compositionally biased region" description="Basic and acidic residues" evidence="9">
    <location>
        <begin position="1082"/>
        <end position="1093"/>
    </location>
</feature>
<keyword evidence="5 8" id="KW-0067">ATP-binding</keyword>
<dbReference type="Gene3D" id="3.40.50.1000">
    <property type="entry name" value="HAD superfamily/HAD-like"/>
    <property type="match status" value="1"/>
</dbReference>
<dbReference type="PRINTS" id="PR00119">
    <property type="entry name" value="CATATPASE"/>
</dbReference>
<evidence type="ECO:0000256" key="6">
    <source>
        <dbReference type="ARBA" id="ARBA00022989"/>
    </source>
</evidence>
<gene>
    <name evidence="11" type="primary">HMA2</name>
    <name evidence="11" type="ORF">AK812_SmicGene8736</name>
</gene>
<organism evidence="11 12">
    <name type="scientific">Symbiodinium microadriaticum</name>
    <name type="common">Dinoflagellate</name>
    <name type="synonym">Zooxanthella microadriatica</name>
    <dbReference type="NCBI Taxonomy" id="2951"/>
    <lineage>
        <taxon>Eukaryota</taxon>
        <taxon>Sar</taxon>
        <taxon>Alveolata</taxon>
        <taxon>Dinophyceae</taxon>
        <taxon>Suessiales</taxon>
        <taxon>Symbiodiniaceae</taxon>
        <taxon>Symbiodinium</taxon>
    </lineage>
</organism>
<evidence type="ECO:0000256" key="5">
    <source>
        <dbReference type="ARBA" id="ARBA00022840"/>
    </source>
</evidence>
<feature type="transmembrane region" description="Helical" evidence="8">
    <location>
        <begin position="194"/>
        <end position="212"/>
    </location>
</feature>
<dbReference type="InterPro" id="IPR023299">
    <property type="entry name" value="ATPase_P-typ_cyto_dom_N"/>
</dbReference>
<keyword evidence="3 8" id="KW-0812">Transmembrane</keyword>
<dbReference type="PROSITE" id="PS50846">
    <property type="entry name" value="HMA_2"/>
    <property type="match status" value="1"/>
</dbReference>
<evidence type="ECO:0000256" key="4">
    <source>
        <dbReference type="ARBA" id="ARBA00022741"/>
    </source>
</evidence>
<evidence type="ECO:0000313" key="11">
    <source>
        <dbReference type="EMBL" id="OLQ07834.1"/>
    </source>
</evidence>
<keyword evidence="4 8" id="KW-0547">Nucleotide-binding</keyword>
<dbReference type="PANTHER" id="PTHR48085">
    <property type="entry name" value="CADMIUM/ZINC-TRANSPORTING ATPASE HMA2-RELATED"/>
    <property type="match status" value="1"/>
</dbReference>
<dbReference type="Pfam" id="PF00122">
    <property type="entry name" value="E1-E2_ATPase"/>
    <property type="match status" value="1"/>
</dbReference>
<dbReference type="InterPro" id="IPR006121">
    <property type="entry name" value="HMA_dom"/>
</dbReference>
<dbReference type="Pfam" id="PF00702">
    <property type="entry name" value="Hydrolase"/>
    <property type="match status" value="1"/>
</dbReference>
<dbReference type="SUPFAM" id="SSF81660">
    <property type="entry name" value="Metal cation-transporting ATPase, ATP-binding domain N"/>
    <property type="match status" value="1"/>
</dbReference>
<dbReference type="GO" id="GO:0016887">
    <property type="term" value="F:ATP hydrolysis activity"/>
    <property type="evidence" value="ECO:0007669"/>
    <property type="project" value="InterPro"/>
</dbReference>
<evidence type="ECO:0000256" key="3">
    <source>
        <dbReference type="ARBA" id="ARBA00022692"/>
    </source>
</evidence>
<dbReference type="GO" id="GO:0005524">
    <property type="term" value="F:ATP binding"/>
    <property type="evidence" value="ECO:0007669"/>
    <property type="project" value="UniProtKB-UniRule"/>
</dbReference>
<dbReference type="AlphaFoldDB" id="A0A1Q9EK57"/>
<dbReference type="SUPFAM" id="SSF55008">
    <property type="entry name" value="HMA, heavy metal-associated domain"/>
    <property type="match status" value="1"/>
</dbReference>
<proteinExistence type="inferred from homology"/>
<feature type="compositionally biased region" description="Low complexity" evidence="9">
    <location>
        <begin position="1060"/>
        <end position="1075"/>
    </location>
</feature>
<name>A0A1Q9EK57_SYMMI</name>
<dbReference type="InterPro" id="IPR001757">
    <property type="entry name" value="P_typ_ATPase"/>
</dbReference>
<dbReference type="GO" id="GO:0019829">
    <property type="term" value="F:ATPase-coupled monoatomic cation transmembrane transporter activity"/>
    <property type="evidence" value="ECO:0007669"/>
    <property type="project" value="InterPro"/>
</dbReference>
<feature type="transmembrane region" description="Helical" evidence="8">
    <location>
        <begin position="420"/>
        <end position="447"/>
    </location>
</feature>
<comment type="subcellular location">
    <subcellularLocation>
        <location evidence="1">Membrane</location>
        <topology evidence="1">Multi-pass membrane protein</topology>
    </subcellularLocation>
</comment>
<dbReference type="SUPFAM" id="SSF56784">
    <property type="entry name" value="HAD-like"/>
    <property type="match status" value="1"/>
</dbReference>
<evidence type="ECO:0000256" key="9">
    <source>
        <dbReference type="SAM" id="MobiDB-lite"/>
    </source>
</evidence>
<dbReference type="PANTHER" id="PTHR48085:SF5">
    <property type="entry name" value="CADMIUM_ZINC-TRANSPORTING ATPASE HMA4-RELATED"/>
    <property type="match status" value="1"/>
</dbReference>
<keyword evidence="12" id="KW-1185">Reference proteome</keyword>